<organism evidence="2">
    <name type="scientific">Aphanomyces invadans</name>
    <dbReference type="NCBI Taxonomy" id="157072"/>
    <lineage>
        <taxon>Eukaryota</taxon>
        <taxon>Sar</taxon>
        <taxon>Stramenopiles</taxon>
        <taxon>Oomycota</taxon>
        <taxon>Saprolegniomycetes</taxon>
        <taxon>Saprolegniales</taxon>
        <taxon>Verrucalvaceae</taxon>
        <taxon>Aphanomyces</taxon>
    </lineage>
</organism>
<dbReference type="Pfam" id="PF12937">
    <property type="entry name" value="F-box-like"/>
    <property type="match status" value="1"/>
</dbReference>
<dbReference type="OrthoDB" id="63265at2759"/>
<dbReference type="eggNOG" id="ENOG502SG7V">
    <property type="taxonomic scope" value="Eukaryota"/>
</dbReference>
<sequence length="331" mass="37061">MTPTKPSSTTSAPLSSLSPVCGVAAMDVQALVHMSDELIVLVFSFLTPASILKARQLSKAWAVVSTMDRIWLPYCMARWRMPPRLLRLTRHGVHSYVGLYRHLQVAGQKPHGAYTMPDKLTWGHSRRDGVESWLTVGHRSDCKTIRAAGTNFIQLRVVVQNLSPGVVLVALADINVHFKNGPVVSVVQPTATAASIDMTPRILAWNGHAVDAPGSPRSCQLSFLEFVVVGVYVECDECEFEVDFLERALSVWVPMKRRGDCVDLARCRCMLLPDQYHHFGHHIPLVDEAVIWNRYTQCSRGFMVLNSKDRLTSPHEHTLPSRYLIVDDPRT</sequence>
<dbReference type="SMART" id="SM00256">
    <property type="entry name" value="FBOX"/>
    <property type="match status" value="1"/>
</dbReference>
<dbReference type="EMBL" id="KI913968">
    <property type="protein sequence ID" value="ETV99087.1"/>
    <property type="molecule type" value="Genomic_DNA"/>
</dbReference>
<evidence type="ECO:0000313" key="2">
    <source>
        <dbReference type="EMBL" id="ETV99087.1"/>
    </source>
</evidence>
<reference evidence="2" key="1">
    <citation type="submission" date="2013-12" db="EMBL/GenBank/DDBJ databases">
        <title>The Genome Sequence of Aphanomyces invadans NJM9701.</title>
        <authorList>
            <consortium name="The Broad Institute Genomics Platform"/>
            <person name="Russ C."/>
            <person name="Tyler B."/>
            <person name="van West P."/>
            <person name="Dieguez-Uribeondo J."/>
            <person name="Young S.K."/>
            <person name="Zeng Q."/>
            <person name="Gargeya S."/>
            <person name="Fitzgerald M."/>
            <person name="Abouelleil A."/>
            <person name="Alvarado L."/>
            <person name="Chapman S.B."/>
            <person name="Gainer-Dewar J."/>
            <person name="Goldberg J."/>
            <person name="Griggs A."/>
            <person name="Gujja S."/>
            <person name="Hansen M."/>
            <person name="Howarth C."/>
            <person name="Imamovic A."/>
            <person name="Ireland A."/>
            <person name="Larimer J."/>
            <person name="McCowan C."/>
            <person name="Murphy C."/>
            <person name="Pearson M."/>
            <person name="Poon T.W."/>
            <person name="Priest M."/>
            <person name="Roberts A."/>
            <person name="Saif S."/>
            <person name="Shea T."/>
            <person name="Sykes S."/>
            <person name="Wortman J."/>
            <person name="Nusbaum C."/>
            <person name="Birren B."/>
        </authorList>
    </citation>
    <scope>NUCLEOTIDE SEQUENCE [LARGE SCALE GENOMIC DNA]</scope>
    <source>
        <strain evidence="2">NJM9701</strain>
    </source>
</reference>
<dbReference type="Gene3D" id="1.20.1280.50">
    <property type="match status" value="1"/>
</dbReference>
<accession>A0A024U0F5</accession>
<dbReference type="VEuPathDB" id="FungiDB:H310_08512"/>
<dbReference type="RefSeq" id="XP_008872516.1">
    <property type="nucleotide sequence ID" value="XM_008874294.1"/>
</dbReference>
<protein>
    <recommendedName>
        <fullName evidence="1">F-box domain-containing protein</fullName>
    </recommendedName>
</protein>
<gene>
    <name evidence="2" type="ORF">H310_08512</name>
</gene>
<name>A0A024U0F5_9STRA</name>
<evidence type="ECO:0000259" key="1">
    <source>
        <dbReference type="SMART" id="SM00256"/>
    </source>
</evidence>
<dbReference type="InterPro" id="IPR001810">
    <property type="entry name" value="F-box_dom"/>
</dbReference>
<dbReference type="InterPro" id="IPR036047">
    <property type="entry name" value="F-box-like_dom_sf"/>
</dbReference>
<dbReference type="GeneID" id="20085562"/>
<feature type="domain" description="F-box" evidence="1">
    <location>
        <begin position="34"/>
        <end position="74"/>
    </location>
</feature>
<proteinExistence type="predicted"/>
<dbReference type="AlphaFoldDB" id="A0A024U0F5"/>
<dbReference type="SUPFAM" id="SSF81383">
    <property type="entry name" value="F-box domain"/>
    <property type="match status" value="1"/>
</dbReference>